<dbReference type="RefSeq" id="WP_249709647.1">
    <property type="nucleotide sequence ID" value="NZ_JAMFMB010000010.1"/>
</dbReference>
<feature type="chain" id="PRO_5047371287" evidence="5">
    <location>
        <begin position="29"/>
        <end position="250"/>
    </location>
</feature>
<comment type="caution">
    <text evidence="7">The sequence shown here is derived from an EMBL/GenBank/DDBJ whole genome shotgun (WGS) entry which is preliminary data.</text>
</comment>
<evidence type="ECO:0000259" key="6">
    <source>
        <dbReference type="Pfam" id="PF13505"/>
    </source>
</evidence>
<dbReference type="PANTHER" id="PTHR34001:SF3">
    <property type="entry name" value="BLL7405 PROTEIN"/>
    <property type="match status" value="1"/>
</dbReference>
<evidence type="ECO:0000256" key="4">
    <source>
        <dbReference type="ARBA" id="ARBA00038306"/>
    </source>
</evidence>
<keyword evidence="3" id="KW-0472">Membrane</keyword>
<evidence type="ECO:0000313" key="7">
    <source>
        <dbReference type="EMBL" id="MCL6283802.1"/>
    </source>
</evidence>
<comment type="subcellular location">
    <subcellularLocation>
        <location evidence="1">Membrane</location>
    </subcellularLocation>
</comment>
<organism evidence="7 8">
    <name type="scientific">Ruegeria spongiae</name>
    <dbReference type="NCBI Taxonomy" id="2942209"/>
    <lineage>
        <taxon>Bacteria</taxon>
        <taxon>Pseudomonadati</taxon>
        <taxon>Pseudomonadota</taxon>
        <taxon>Alphaproteobacteria</taxon>
        <taxon>Rhodobacterales</taxon>
        <taxon>Roseobacteraceae</taxon>
        <taxon>Ruegeria</taxon>
    </lineage>
</organism>
<sequence length="250" mass="26825">MKKWKSALGIRAIPGILLTVCVGSAALAGNVQSPLQDPVVEAPEPPNWDGFYAGGSLGYGFGFEDRFGVSRNGTLSGNLGDMEPDGLYGGVRGGWRDSIRFATGRQYVYGFEVGYDIADIKDSVTGEILGATLEGRSEIKDMFTLRFKGGITNRSGRTLYFSSIGYVNSKVETGLDSSVGGGTLSGESDDRRNGYAIGVGVEHKLTEQLSLTGEYEYVNLKSKTVELTDNVTTKSTPGFHGLRLGLNFQF</sequence>
<gene>
    <name evidence="7" type="ORF">M3P21_09705</name>
</gene>
<evidence type="ECO:0000313" key="8">
    <source>
        <dbReference type="Proteomes" id="UP001203880"/>
    </source>
</evidence>
<keyword evidence="2 5" id="KW-0732">Signal</keyword>
<evidence type="ECO:0000256" key="3">
    <source>
        <dbReference type="ARBA" id="ARBA00023136"/>
    </source>
</evidence>
<dbReference type="Proteomes" id="UP001203880">
    <property type="component" value="Unassembled WGS sequence"/>
</dbReference>
<protein>
    <submittedName>
        <fullName evidence="7">Outer membrane beta-barrel protein</fullName>
    </submittedName>
</protein>
<dbReference type="InterPro" id="IPR051692">
    <property type="entry name" value="OMP-like"/>
</dbReference>
<keyword evidence="8" id="KW-1185">Reference proteome</keyword>
<evidence type="ECO:0000256" key="1">
    <source>
        <dbReference type="ARBA" id="ARBA00004370"/>
    </source>
</evidence>
<evidence type="ECO:0000256" key="2">
    <source>
        <dbReference type="ARBA" id="ARBA00022729"/>
    </source>
</evidence>
<dbReference type="Pfam" id="PF13505">
    <property type="entry name" value="OMP_b-brl"/>
    <property type="match status" value="1"/>
</dbReference>
<accession>A0ABT0Q2Z8</accession>
<evidence type="ECO:0000256" key="5">
    <source>
        <dbReference type="SAM" id="SignalP"/>
    </source>
</evidence>
<dbReference type="SUPFAM" id="SSF56925">
    <property type="entry name" value="OMPA-like"/>
    <property type="match status" value="1"/>
</dbReference>
<dbReference type="PANTHER" id="PTHR34001">
    <property type="entry name" value="BLL7405 PROTEIN"/>
    <property type="match status" value="1"/>
</dbReference>
<feature type="domain" description="Outer membrane protein beta-barrel" evidence="6">
    <location>
        <begin position="47"/>
        <end position="250"/>
    </location>
</feature>
<name>A0ABT0Q2Z8_9RHOB</name>
<proteinExistence type="inferred from homology"/>
<dbReference type="Gene3D" id="2.40.160.20">
    <property type="match status" value="1"/>
</dbReference>
<dbReference type="InterPro" id="IPR011250">
    <property type="entry name" value="OMP/PagP_B-barrel"/>
</dbReference>
<reference evidence="7" key="1">
    <citation type="submission" date="2022-05" db="EMBL/GenBank/DDBJ databases">
        <authorList>
            <person name="Park J.-S."/>
        </authorList>
    </citation>
    <scope>NUCLEOTIDE SEQUENCE</scope>
    <source>
        <strain evidence="7">2012CJ41-6</strain>
    </source>
</reference>
<comment type="similarity">
    <text evidence="4">Belongs to the Omp25/RopB family.</text>
</comment>
<dbReference type="InterPro" id="IPR027385">
    <property type="entry name" value="Beta-barrel_OMP"/>
</dbReference>
<dbReference type="EMBL" id="JAMFMB010000010">
    <property type="protein sequence ID" value="MCL6283802.1"/>
    <property type="molecule type" value="Genomic_DNA"/>
</dbReference>
<feature type="signal peptide" evidence="5">
    <location>
        <begin position="1"/>
        <end position="28"/>
    </location>
</feature>